<gene>
    <name evidence="11" type="ORF">S12H4_12068</name>
</gene>
<keyword evidence="2" id="KW-0813">Transport</keyword>
<dbReference type="InterPro" id="IPR047196">
    <property type="entry name" value="YidC_ALB_C"/>
</dbReference>
<dbReference type="PANTHER" id="PTHR12428">
    <property type="entry name" value="OXA1"/>
    <property type="match status" value="1"/>
</dbReference>
<dbReference type="GO" id="GO:0051205">
    <property type="term" value="P:protein insertion into membrane"/>
    <property type="evidence" value="ECO:0007669"/>
    <property type="project" value="TreeGrafter"/>
</dbReference>
<evidence type="ECO:0000256" key="9">
    <source>
        <dbReference type="SAM" id="Phobius"/>
    </source>
</evidence>
<dbReference type="InterPro" id="IPR001708">
    <property type="entry name" value="YidC/ALB3/OXA1/COX18"/>
</dbReference>
<dbReference type="EMBL" id="BARW01005603">
    <property type="protein sequence ID" value="GAI81211.1"/>
    <property type="molecule type" value="Genomic_DNA"/>
</dbReference>
<dbReference type="GO" id="GO:0032977">
    <property type="term" value="F:membrane insertase activity"/>
    <property type="evidence" value="ECO:0007669"/>
    <property type="project" value="InterPro"/>
</dbReference>
<organism evidence="11">
    <name type="scientific">marine sediment metagenome</name>
    <dbReference type="NCBI Taxonomy" id="412755"/>
    <lineage>
        <taxon>unclassified sequences</taxon>
        <taxon>metagenomes</taxon>
        <taxon>ecological metagenomes</taxon>
    </lineage>
</organism>
<keyword evidence="3" id="KW-1003">Cell membrane</keyword>
<keyword evidence="6 9" id="KW-1133">Transmembrane helix</keyword>
<dbReference type="NCBIfam" id="TIGR03592">
    <property type="entry name" value="yidC_oxa1_cterm"/>
    <property type="match status" value="1"/>
</dbReference>
<feature type="transmembrane region" description="Helical" evidence="9">
    <location>
        <begin position="17"/>
        <end position="43"/>
    </location>
</feature>
<dbReference type="GO" id="GO:0015031">
    <property type="term" value="P:protein transport"/>
    <property type="evidence" value="ECO:0007669"/>
    <property type="project" value="UniProtKB-KW"/>
</dbReference>
<evidence type="ECO:0000256" key="8">
    <source>
        <dbReference type="ARBA" id="ARBA00023186"/>
    </source>
</evidence>
<reference evidence="11" key="1">
    <citation type="journal article" date="2014" name="Front. Microbiol.">
        <title>High frequency of phylogenetically diverse reductive dehalogenase-homologous genes in deep subseafloor sedimentary metagenomes.</title>
        <authorList>
            <person name="Kawai M."/>
            <person name="Futagami T."/>
            <person name="Toyoda A."/>
            <person name="Takaki Y."/>
            <person name="Nishi S."/>
            <person name="Hori S."/>
            <person name="Arai W."/>
            <person name="Tsubouchi T."/>
            <person name="Morono Y."/>
            <person name="Uchiyama I."/>
            <person name="Ito T."/>
            <person name="Fujiyama A."/>
            <person name="Inagaki F."/>
            <person name="Takami H."/>
        </authorList>
    </citation>
    <scope>NUCLEOTIDE SEQUENCE</scope>
    <source>
        <strain evidence="11">Expedition CK06-06</strain>
    </source>
</reference>
<keyword evidence="4 9" id="KW-0812">Transmembrane</keyword>
<evidence type="ECO:0000313" key="11">
    <source>
        <dbReference type="EMBL" id="GAI81211.1"/>
    </source>
</evidence>
<dbReference type="CDD" id="cd20070">
    <property type="entry name" value="5TM_YidC_Alb3"/>
    <property type="match status" value="1"/>
</dbReference>
<protein>
    <recommendedName>
        <fullName evidence="10">Membrane insertase YidC/Oxa/ALB C-terminal domain-containing protein</fullName>
    </recommendedName>
</protein>
<feature type="non-terminal residue" evidence="11">
    <location>
        <position position="164"/>
    </location>
</feature>
<evidence type="ECO:0000256" key="6">
    <source>
        <dbReference type="ARBA" id="ARBA00022989"/>
    </source>
</evidence>
<dbReference type="PANTHER" id="PTHR12428:SF65">
    <property type="entry name" value="CYTOCHROME C OXIDASE ASSEMBLY PROTEIN COX18, MITOCHONDRIAL"/>
    <property type="match status" value="1"/>
</dbReference>
<feature type="transmembrane region" description="Helical" evidence="9">
    <location>
        <begin position="90"/>
        <end position="111"/>
    </location>
</feature>
<dbReference type="Pfam" id="PF02096">
    <property type="entry name" value="60KD_IMP"/>
    <property type="match status" value="1"/>
</dbReference>
<feature type="domain" description="Membrane insertase YidC/Oxa/ALB C-terminal" evidence="10">
    <location>
        <begin position="28"/>
        <end position="147"/>
    </location>
</feature>
<evidence type="ECO:0000256" key="2">
    <source>
        <dbReference type="ARBA" id="ARBA00022448"/>
    </source>
</evidence>
<proteinExistence type="predicted"/>
<dbReference type="AlphaFoldDB" id="X1SPZ0"/>
<sequence>MGAVWDTIIFQPMLNSLVVLCSVLFSNFGLTIIALTIIIRGLMYPLTIRQLRSTKAMQSLQPRLAELRKKYAKDKQKLAKEQMQMYKESGISPLGCLVPMLIQMPIWIALYQSIMLVLAVAPEGLLNLSNYLYSWSVVYTMLPLGSKFLWLNLATPDRLLLLPI</sequence>
<comment type="caution">
    <text evidence="11">The sequence shown here is derived from an EMBL/GenBank/DDBJ whole genome shotgun (WGS) entry which is preliminary data.</text>
</comment>
<comment type="subcellular location">
    <subcellularLocation>
        <location evidence="1">Cell membrane</location>
        <topology evidence="1">Multi-pass membrane protein</topology>
    </subcellularLocation>
</comment>
<evidence type="ECO:0000256" key="5">
    <source>
        <dbReference type="ARBA" id="ARBA00022927"/>
    </source>
</evidence>
<keyword evidence="7 9" id="KW-0472">Membrane</keyword>
<dbReference type="InterPro" id="IPR028055">
    <property type="entry name" value="YidC/Oxa/ALB_C"/>
</dbReference>
<evidence type="ECO:0000256" key="3">
    <source>
        <dbReference type="ARBA" id="ARBA00022475"/>
    </source>
</evidence>
<keyword evidence="8" id="KW-0143">Chaperone</keyword>
<evidence type="ECO:0000256" key="4">
    <source>
        <dbReference type="ARBA" id="ARBA00022692"/>
    </source>
</evidence>
<evidence type="ECO:0000256" key="1">
    <source>
        <dbReference type="ARBA" id="ARBA00004651"/>
    </source>
</evidence>
<name>X1SPZ0_9ZZZZ</name>
<evidence type="ECO:0000256" key="7">
    <source>
        <dbReference type="ARBA" id="ARBA00023136"/>
    </source>
</evidence>
<dbReference type="GO" id="GO:0005886">
    <property type="term" value="C:plasma membrane"/>
    <property type="evidence" value="ECO:0007669"/>
    <property type="project" value="UniProtKB-SubCell"/>
</dbReference>
<feature type="transmembrane region" description="Helical" evidence="9">
    <location>
        <begin position="131"/>
        <end position="150"/>
    </location>
</feature>
<keyword evidence="5" id="KW-0653">Protein transport</keyword>
<accession>X1SPZ0</accession>
<evidence type="ECO:0000259" key="10">
    <source>
        <dbReference type="Pfam" id="PF02096"/>
    </source>
</evidence>